<accession>A0ABT5IXL9</accession>
<dbReference type="NCBIfam" id="NF006432">
    <property type="entry name" value="PRK08706.1"/>
    <property type="match status" value="1"/>
</dbReference>
<dbReference type="PANTHER" id="PTHR30606:SF9">
    <property type="entry name" value="LIPID A BIOSYNTHESIS LAUROYLTRANSFERASE"/>
    <property type="match status" value="1"/>
</dbReference>
<evidence type="ECO:0000256" key="2">
    <source>
        <dbReference type="ARBA" id="ARBA00022475"/>
    </source>
</evidence>
<evidence type="ECO:0000256" key="3">
    <source>
        <dbReference type="ARBA" id="ARBA00022519"/>
    </source>
</evidence>
<comment type="caution">
    <text evidence="7">The sequence shown here is derived from an EMBL/GenBank/DDBJ whole genome shotgun (WGS) entry which is preliminary data.</text>
</comment>
<keyword evidence="3" id="KW-0997">Cell inner membrane</keyword>
<evidence type="ECO:0000256" key="1">
    <source>
        <dbReference type="ARBA" id="ARBA00004533"/>
    </source>
</evidence>
<evidence type="ECO:0000313" key="7">
    <source>
        <dbReference type="EMBL" id="MDC7716928.1"/>
    </source>
</evidence>
<comment type="subcellular location">
    <subcellularLocation>
        <location evidence="1">Cell inner membrane</location>
    </subcellularLocation>
</comment>
<keyword evidence="5" id="KW-0472">Membrane</keyword>
<dbReference type="Proteomes" id="UP001219956">
    <property type="component" value="Unassembled WGS sequence"/>
</dbReference>
<reference evidence="7 8" key="1">
    <citation type="submission" date="2023-01" db="EMBL/GenBank/DDBJ databases">
        <title>Novel species of the genus Vogesella isolated from rivers.</title>
        <authorList>
            <person name="Lu H."/>
        </authorList>
    </citation>
    <scope>NUCLEOTIDE SEQUENCE [LARGE SCALE GENOMIC DNA]</scope>
    <source>
        <strain evidence="7 8">DC21W</strain>
    </source>
</reference>
<evidence type="ECO:0000256" key="4">
    <source>
        <dbReference type="ARBA" id="ARBA00022679"/>
    </source>
</evidence>
<dbReference type="InterPro" id="IPR004960">
    <property type="entry name" value="LipA_acyltrans"/>
</dbReference>
<dbReference type="Pfam" id="PF03279">
    <property type="entry name" value="Lip_A_acyltrans"/>
    <property type="match status" value="1"/>
</dbReference>
<proteinExistence type="predicted"/>
<keyword evidence="2" id="KW-1003">Cell membrane</keyword>
<protein>
    <submittedName>
        <fullName evidence="7">Lipid A biosynthesis lauroyl acyltransferase</fullName>
    </submittedName>
</protein>
<dbReference type="PANTHER" id="PTHR30606">
    <property type="entry name" value="LIPID A BIOSYNTHESIS LAUROYL ACYLTRANSFERASE"/>
    <property type="match status" value="1"/>
</dbReference>
<dbReference type="EMBL" id="JAQQLF010000007">
    <property type="protein sequence ID" value="MDC7716928.1"/>
    <property type="molecule type" value="Genomic_DNA"/>
</dbReference>
<organism evidence="7 8">
    <name type="scientific">Vogesella aquatica</name>
    <dbReference type="NCBI Taxonomy" id="2984206"/>
    <lineage>
        <taxon>Bacteria</taxon>
        <taxon>Pseudomonadati</taxon>
        <taxon>Pseudomonadota</taxon>
        <taxon>Betaproteobacteria</taxon>
        <taxon>Neisseriales</taxon>
        <taxon>Chromobacteriaceae</taxon>
        <taxon>Vogesella</taxon>
    </lineage>
</organism>
<dbReference type="RefSeq" id="WP_227302466.1">
    <property type="nucleotide sequence ID" value="NZ_JAQQLF010000007.1"/>
</dbReference>
<evidence type="ECO:0000256" key="5">
    <source>
        <dbReference type="ARBA" id="ARBA00023136"/>
    </source>
</evidence>
<keyword evidence="4" id="KW-0808">Transferase</keyword>
<dbReference type="GO" id="GO:0016746">
    <property type="term" value="F:acyltransferase activity"/>
    <property type="evidence" value="ECO:0007669"/>
    <property type="project" value="UniProtKB-KW"/>
</dbReference>
<dbReference type="CDD" id="cd07984">
    <property type="entry name" value="LPLAT_LABLAT-like"/>
    <property type="match status" value="1"/>
</dbReference>
<gene>
    <name evidence="7" type="ORF">PQU95_06830</name>
</gene>
<name>A0ABT5IXL9_9NEIS</name>
<evidence type="ECO:0000256" key="6">
    <source>
        <dbReference type="ARBA" id="ARBA00023315"/>
    </source>
</evidence>
<dbReference type="PIRSF" id="PIRSF026649">
    <property type="entry name" value="MsbB"/>
    <property type="match status" value="1"/>
</dbReference>
<keyword evidence="6 7" id="KW-0012">Acyltransferase</keyword>
<sequence>MKLALALLWLIHLLPLRLIHALAWLLGQLAYALAKERRRVGLINLRLCFPDMSPAQRRTLIRAHFVEMMKLVLEYGVVWWSSPDRLRNLVEIRGLEHLSRLRDAGEDVILFYPHFVAFEMCAYRLNLEVPLVSVYAHQKNKTLDEQFYKGRNRFNNAYIVSRQESLRSIIKAMRKDHTPFLYLPDQDFGARDSVFVKFFETDAATITGLSRIAGLARAKVVPAIARREGSRFVLDIYPAWENYPSDDVVADTRRMNAFLEERIRETPAQYFWLHKRFKSRPQGEARFY</sequence>
<evidence type="ECO:0000313" key="8">
    <source>
        <dbReference type="Proteomes" id="UP001219956"/>
    </source>
</evidence>
<keyword evidence="8" id="KW-1185">Reference proteome</keyword>